<dbReference type="Pfam" id="PF01161">
    <property type="entry name" value="PBP"/>
    <property type="match status" value="1"/>
</dbReference>
<name>A0A914H214_GLORO</name>
<keyword evidence="2" id="KW-0809">Transit peptide</keyword>
<organism evidence="11 12">
    <name type="scientific">Globodera rostochiensis</name>
    <name type="common">Golden nematode worm</name>
    <name type="synonym">Heterodera rostochiensis</name>
    <dbReference type="NCBI Taxonomy" id="31243"/>
    <lineage>
        <taxon>Eukaryota</taxon>
        <taxon>Metazoa</taxon>
        <taxon>Ecdysozoa</taxon>
        <taxon>Nematoda</taxon>
        <taxon>Chromadorea</taxon>
        <taxon>Rhabditida</taxon>
        <taxon>Tylenchina</taxon>
        <taxon>Tylenchomorpha</taxon>
        <taxon>Tylenchoidea</taxon>
        <taxon>Heteroderidae</taxon>
        <taxon>Heteroderinae</taxon>
        <taxon>Globodera</taxon>
    </lineage>
</organism>
<keyword evidence="5" id="KW-0496">Mitochondrion</keyword>
<proteinExistence type="inferred from homology"/>
<evidence type="ECO:0000256" key="8">
    <source>
        <dbReference type="ARBA" id="ARBA00039444"/>
    </source>
</evidence>
<dbReference type="SUPFAM" id="SSF49777">
    <property type="entry name" value="PEBP-like"/>
    <property type="match status" value="1"/>
</dbReference>
<dbReference type="Proteomes" id="UP000887572">
    <property type="component" value="Unplaced"/>
</dbReference>
<dbReference type="WBParaSite" id="Gr19_v10_g13164.t1">
    <property type="protein sequence ID" value="Gr19_v10_g13164.t1"/>
    <property type="gene ID" value="Gr19_v10_g13164"/>
</dbReference>
<comment type="subcellular location">
    <subcellularLocation>
        <location evidence="1">Mitochondrion</location>
    </subcellularLocation>
</comment>
<sequence>MIASGSNMSDAILEMVRPAISRMDEQVKNTRKSQLYLANNIDQISAKLKGLVDEQLLPYDLDVYVRKLDESRKRINGIGQRLQTLQKAIATEISDAKFAIIKMHRVSIYAKLRVKYSRRANCSPRVARPWRPRVIAWAGPDAFSRDRFYELDSWYKARIQKPELLPKLHVIDPDLIVDNYVDKIRSRKERTIDIGFKKNEIVPNKMTEEAKNNLEELAVMNQLLIDLDAVESSNQLGLAEHFSVFEDLFMPGVFFHNVQFVEVIFGGSDSREKMLFGNTIRASTAARPPVVTIERPQPGTNALTTMLLLNLEGPGQQQAVEDGMTNETSWQVKPPGSVPPSSAQDQLLARLENRQLLHWMVANIPDGRDGVDAGHEVVPYLQPVPFYGTGYHRFAFLLFRHRQPIDVSDFALKGSDSLIARTFNTNAFYKQFEDRMSPSALRFCQIKWDESCDQTLHGLGFKSPRYWYEWNKQMTPDQKEYPMKAMPFHYYLDMFRNPETVRREVQRKRLEKLVKLKPGEKLEPEPYPDIDYMKNWSEKPFFEHERLMKENVGEGVWAALYNDYENPMEQHDMAKYRRTKETEPVDKGQAANVA</sequence>
<accession>A0A914H214</accession>
<evidence type="ECO:0000256" key="10">
    <source>
        <dbReference type="SAM" id="MobiDB-lite"/>
    </source>
</evidence>
<dbReference type="Pfam" id="PF14712">
    <property type="entry name" value="Snapin_Pallidin"/>
    <property type="match status" value="1"/>
</dbReference>
<dbReference type="InterPro" id="IPR036610">
    <property type="entry name" value="PEBP-like_sf"/>
</dbReference>
<feature type="region of interest" description="Disordered" evidence="10">
    <location>
        <begin position="572"/>
        <end position="594"/>
    </location>
</feature>
<evidence type="ECO:0000313" key="12">
    <source>
        <dbReference type="WBParaSite" id="Gr19_v10_g13164.t1"/>
    </source>
</evidence>
<evidence type="ECO:0000256" key="9">
    <source>
        <dbReference type="ARBA" id="ARBA00041206"/>
    </source>
</evidence>
<keyword evidence="3" id="KW-0689">Ribosomal protein</keyword>
<evidence type="ECO:0000313" key="11">
    <source>
        <dbReference type="Proteomes" id="UP000887572"/>
    </source>
</evidence>
<dbReference type="AlphaFoldDB" id="A0A914H214"/>
<dbReference type="Gene3D" id="3.90.280.10">
    <property type="entry name" value="PEBP-like"/>
    <property type="match status" value="1"/>
</dbReference>
<dbReference type="InterPro" id="IPR028119">
    <property type="entry name" value="Snapin/Pallidin/Snn1"/>
</dbReference>
<dbReference type="GO" id="GO:0005762">
    <property type="term" value="C:mitochondrial large ribosomal subunit"/>
    <property type="evidence" value="ECO:0007669"/>
    <property type="project" value="TreeGrafter"/>
</dbReference>
<keyword evidence="4" id="KW-0175">Coiled coil</keyword>
<keyword evidence="11" id="KW-1185">Reference proteome</keyword>
<feature type="compositionally biased region" description="Basic and acidic residues" evidence="10">
    <location>
        <begin position="572"/>
        <end position="586"/>
    </location>
</feature>
<dbReference type="InterPro" id="IPR035810">
    <property type="entry name" value="PEBP_euk"/>
</dbReference>
<dbReference type="InterPro" id="IPR008914">
    <property type="entry name" value="PEBP"/>
</dbReference>
<evidence type="ECO:0000256" key="5">
    <source>
        <dbReference type="ARBA" id="ARBA00023128"/>
    </source>
</evidence>
<keyword evidence="6" id="KW-0687">Ribonucleoprotein</keyword>
<evidence type="ECO:0000256" key="6">
    <source>
        <dbReference type="ARBA" id="ARBA00023274"/>
    </source>
</evidence>
<comment type="similarity">
    <text evidence="7">Belongs to the phosphatidylethanolamine-binding protein family. Mitochondrion-specific ribosomal protein mL38 subfamily.</text>
</comment>
<dbReference type="PANTHER" id="PTHR11362">
    <property type="entry name" value="PHOSPHATIDYLETHANOLAMINE-BINDING PROTEIN"/>
    <property type="match status" value="1"/>
</dbReference>
<protein>
    <recommendedName>
        <fullName evidence="8">Large ribosomal subunit protein mL38</fullName>
    </recommendedName>
    <alternativeName>
        <fullName evidence="9">39S ribosomal protein L38, mitochondrial</fullName>
    </alternativeName>
</protein>
<reference evidence="12" key="1">
    <citation type="submission" date="2022-11" db="UniProtKB">
        <authorList>
            <consortium name="WormBaseParasite"/>
        </authorList>
    </citation>
    <scope>IDENTIFICATION</scope>
</reference>
<dbReference type="CDD" id="cd00866">
    <property type="entry name" value="PEBP_euk"/>
    <property type="match status" value="1"/>
</dbReference>
<evidence type="ECO:0000256" key="2">
    <source>
        <dbReference type="ARBA" id="ARBA00022946"/>
    </source>
</evidence>
<evidence type="ECO:0000256" key="4">
    <source>
        <dbReference type="ARBA" id="ARBA00023054"/>
    </source>
</evidence>
<evidence type="ECO:0000256" key="7">
    <source>
        <dbReference type="ARBA" id="ARBA00038016"/>
    </source>
</evidence>
<evidence type="ECO:0000256" key="1">
    <source>
        <dbReference type="ARBA" id="ARBA00004173"/>
    </source>
</evidence>
<evidence type="ECO:0000256" key="3">
    <source>
        <dbReference type="ARBA" id="ARBA00022980"/>
    </source>
</evidence>
<dbReference type="PANTHER" id="PTHR11362:SF133">
    <property type="entry name" value="LARGE RIBOSOMAL SUBUNIT PROTEIN ML38"/>
    <property type="match status" value="1"/>
</dbReference>